<dbReference type="InterPro" id="IPR001753">
    <property type="entry name" value="Enoyl-CoA_hydra/iso"/>
</dbReference>
<evidence type="ECO:0000256" key="2">
    <source>
        <dbReference type="SAM" id="MobiDB-lite"/>
    </source>
</evidence>
<dbReference type="GO" id="GO:0004300">
    <property type="term" value="F:enoyl-CoA hydratase activity"/>
    <property type="evidence" value="ECO:0007669"/>
    <property type="project" value="UniProtKB-EC"/>
</dbReference>
<dbReference type="CDD" id="cd06558">
    <property type="entry name" value="crotonase-like"/>
    <property type="match status" value="1"/>
</dbReference>
<sequence>MAELEYEVENDVGTILLNRPEKKNAFNLETLHRWDEALREVRTDDSVGAVVLTEAGDAFCAGATSRVSRRTPRASRRRTTARRSSRITSTGSPTPSKTWTSRSSPRSTGSPVGSGLNFALMCDVRFAARTARMSGGYIKVRLVPGDGGCYWLPRLVRTAKALELRLTGDFVDAGEAHRIGLVNRVYEDEDLVQETKAFAEKLAAGPPRITRMIKHAVYQSARSDLRASLGLISSHMGIVQSVEESHETFNAFRGKRAPNF</sequence>
<dbReference type="EC" id="4.2.1.17" evidence="3"/>
<evidence type="ECO:0000313" key="3">
    <source>
        <dbReference type="EMBL" id="CAA9431330.1"/>
    </source>
</evidence>
<name>A0A6J4Q8N6_9ACTN</name>
<proteinExistence type="inferred from homology"/>
<dbReference type="PANTHER" id="PTHR43802">
    <property type="entry name" value="ENOYL-COA HYDRATASE"/>
    <property type="match status" value="1"/>
</dbReference>
<dbReference type="SUPFAM" id="SSF52096">
    <property type="entry name" value="ClpP/crotonase"/>
    <property type="match status" value="1"/>
</dbReference>
<comment type="similarity">
    <text evidence="1">Belongs to the enoyl-CoA hydratase/isomerase family.</text>
</comment>
<dbReference type="AlphaFoldDB" id="A0A6J4Q8N6"/>
<feature type="compositionally biased region" description="Low complexity" evidence="2">
    <location>
        <begin position="86"/>
        <end position="112"/>
    </location>
</feature>
<dbReference type="Pfam" id="PF00378">
    <property type="entry name" value="ECH_1"/>
    <property type="match status" value="1"/>
</dbReference>
<feature type="region of interest" description="Disordered" evidence="2">
    <location>
        <begin position="63"/>
        <end position="112"/>
    </location>
</feature>
<dbReference type="EMBL" id="CADCVB010000115">
    <property type="protein sequence ID" value="CAA9431330.1"/>
    <property type="molecule type" value="Genomic_DNA"/>
</dbReference>
<protein>
    <submittedName>
        <fullName evidence="3">Enoyl-CoA hydratase</fullName>
        <ecNumber evidence="3">4.2.1.17</ecNumber>
    </submittedName>
</protein>
<keyword evidence="3" id="KW-0456">Lyase</keyword>
<reference evidence="3" key="1">
    <citation type="submission" date="2020-02" db="EMBL/GenBank/DDBJ databases">
        <authorList>
            <person name="Meier V. D."/>
        </authorList>
    </citation>
    <scope>NUCLEOTIDE SEQUENCE</scope>
    <source>
        <strain evidence="3">AVDCRST_MAG78</strain>
    </source>
</reference>
<evidence type="ECO:0000256" key="1">
    <source>
        <dbReference type="ARBA" id="ARBA00005254"/>
    </source>
</evidence>
<gene>
    <name evidence="3" type="ORF">AVDCRST_MAG78-1716</name>
</gene>
<organism evidence="3">
    <name type="scientific">uncultured Rubrobacteraceae bacterium</name>
    <dbReference type="NCBI Taxonomy" id="349277"/>
    <lineage>
        <taxon>Bacteria</taxon>
        <taxon>Bacillati</taxon>
        <taxon>Actinomycetota</taxon>
        <taxon>Rubrobacteria</taxon>
        <taxon>Rubrobacterales</taxon>
        <taxon>Rubrobacteraceae</taxon>
        <taxon>environmental samples</taxon>
    </lineage>
</organism>
<dbReference type="PANTHER" id="PTHR43802:SF1">
    <property type="entry name" value="IP11341P-RELATED"/>
    <property type="match status" value="1"/>
</dbReference>
<dbReference type="Gene3D" id="3.90.226.10">
    <property type="entry name" value="2-enoyl-CoA Hydratase, Chain A, domain 1"/>
    <property type="match status" value="1"/>
</dbReference>
<dbReference type="InterPro" id="IPR029045">
    <property type="entry name" value="ClpP/crotonase-like_dom_sf"/>
</dbReference>
<feature type="compositionally biased region" description="Basic residues" evidence="2">
    <location>
        <begin position="67"/>
        <end position="85"/>
    </location>
</feature>
<accession>A0A6J4Q8N6</accession>